<evidence type="ECO:0000256" key="3">
    <source>
        <dbReference type="ARBA" id="ARBA00023163"/>
    </source>
</evidence>
<dbReference type="InterPro" id="IPR029016">
    <property type="entry name" value="GAF-like_dom_sf"/>
</dbReference>
<protein>
    <submittedName>
        <fullName evidence="6">Transcriptional regulator</fullName>
    </submittedName>
</protein>
<dbReference type="GO" id="GO:0045892">
    <property type="term" value="P:negative regulation of DNA-templated transcription"/>
    <property type="evidence" value="ECO:0007669"/>
    <property type="project" value="TreeGrafter"/>
</dbReference>
<dbReference type="PANTHER" id="PTHR30136:SF39">
    <property type="entry name" value="TRANSCRIPTIONAL REGULATORY PROTEIN"/>
    <property type="match status" value="1"/>
</dbReference>
<name>A0A157Q8F1_9BORD</name>
<dbReference type="InterPro" id="IPR050707">
    <property type="entry name" value="HTH_MetabolicPath_Reg"/>
</dbReference>
<keyword evidence="3" id="KW-0804">Transcription</keyword>
<dbReference type="SMART" id="SM00346">
    <property type="entry name" value="HTH_ICLR"/>
    <property type="match status" value="1"/>
</dbReference>
<sequence length="239" mass="25975">MPRYPVRPADAAFSAEGGVTAVDRALTVLTAFRDDDRTLSLAELSNRTQMVRSTTLRLLASLAHFGFVQKTVDGNYALGPSVARLHRVYSASFSLEALVPEALRQLVERTQESASFHVRQGDQRLVLYRVNSPQPLSDQSRVGDLFPLDRGTGGHVLLAFAGAVGDRYDRIRAEGISAMPVSDRTPDLAGISVPVFDARQEVVGAVTLTMPAQRYAVRHCETVRETARALTLKLGGAVD</sequence>
<dbReference type="SUPFAM" id="SSF46785">
    <property type="entry name" value="Winged helix' DNA-binding domain"/>
    <property type="match status" value="1"/>
</dbReference>
<organism evidence="6 7">
    <name type="scientific">Bordetella ansorpii</name>
    <dbReference type="NCBI Taxonomy" id="288768"/>
    <lineage>
        <taxon>Bacteria</taxon>
        <taxon>Pseudomonadati</taxon>
        <taxon>Pseudomonadota</taxon>
        <taxon>Betaproteobacteria</taxon>
        <taxon>Burkholderiales</taxon>
        <taxon>Alcaligenaceae</taxon>
        <taxon>Bordetella</taxon>
    </lineage>
</organism>
<evidence type="ECO:0000256" key="1">
    <source>
        <dbReference type="ARBA" id="ARBA00023015"/>
    </source>
</evidence>
<evidence type="ECO:0000259" key="4">
    <source>
        <dbReference type="PROSITE" id="PS51077"/>
    </source>
</evidence>
<feature type="domain" description="HTH iclR-type" evidence="4">
    <location>
        <begin position="19"/>
        <end position="80"/>
    </location>
</feature>
<reference evidence="6 7" key="1">
    <citation type="submission" date="2016-03" db="EMBL/GenBank/DDBJ databases">
        <authorList>
            <consortium name="Pathogen Informatics"/>
        </authorList>
    </citation>
    <scope>NUCLEOTIDE SEQUENCE [LARGE SCALE GENOMIC DNA]</scope>
    <source>
        <strain evidence="6 7">NCTC13364</strain>
    </source>
</reference>
<dbReference type="GO" id="GO:0003677">
    <property type="term" value="F:DNA binding"/>
    <property type="evidence" value="ECO:0007669"/>
    <property type="project" value="UniProtKB-KW"/>
</dbReference>
<dbReference type="Proteomes" id="UP000077037">
    <property type="component" value="Unassembled WGS sequence"/>
</dbReference>
<dbReference type="GO" id="GO:0003700">
    <property type="term" value="F:DNA-binding transcription factor activity"/>
    <property type="evidence" value="ECO:0007669"/>
    <property type="project" value="TreeGrafter"/>
</dbReference>
<gene>
    <name evidence="6" type="primary">iclR_7</name>
    <name evidence="6" type="ORF">SAMEA1982600_03378</name>
</gene>
<keyword evidence="2" id="KW-0238">DNA-binding</keyword>
<dbReference type="PROSITE" id="PS51078">
    <property type="entry name" value="ICLR_ED"/>
    <property type="match status" value="1"/>
</dbReference>
<dbReference type="OrthoDB" id="5422805at2"/>
<dbReference type="RefSeq" id="WP_066415456.1">
    <property type="nucleotide sequence ID" value="NZ_FKBS01000017.1"/>
</dbReference>
<evidence type="ECO:0000256" key="2">
    <source>
        <dbReference type="ARBA" id="ARBA00023125"/>
    </source>
</evidence>
<dbReference type="AlphaFoldDB" id="A0A157Q8F1"/>
<dbReference type="Gene3D" id="3.30.450.40">
    <property type="match status" value="2"/>
</dbReference>
<dbReference type="PROSITE" id="PS51077">
    <property type="entry name" value="HTH_ICLR"/>
    <property type="match status" value="1"/>
</dbReference>
<dbReference type="SUPFAM" id="SSF55781">
    <property type="entry name" value="GAF domain-like"/>
    <property type="match status" value="1"/>
</dbReference>
<evidence type="ECO:0000313" key="6">
    <source>
        <dbReference type="EMBL" id="SAI42142.1"/>
    </source>
</evidence>
<dbReference type="Gene3D" id="1.10.10.10">
    <property type="entry name" value="Winged helix-like DNA-binding domain superfamily/Winged helix DNA-binding domain"/>
    <property type="match status" value="1"/>
</dbReference>
<dbReference type="InterPro" id="IPR014757">
    <property type="entry name" value="Tscrpt_reg_IclR_C"/>
</dbReference>
<evidence type="ECO:0000313" key="7">
    <source>
        <dbReference type="Proteomes" id="UP000077037"/>
    </source>
</evidence>
<proteinExistence type="predicted"/>
<dbReference type="InterPro" id="IPR036388">
    <property type="entry name" value="WH-like_DNA-bd_sf"/>
</dbReference>
<accession>A0A157Q8F1</accession>
<dbReference type="Pfam" id="PF01614">
    <property type="entry name" value="IclR_C"/>
    <property type="match status" value="2"/>
</dbReference>
<dbReference type="InterPro" id="IPR005471">
    <property type="entry name" value="Tscrpt_reg_IclR_N"/>
</dbReference>
<dbReference type="PANTHER" id="PTHR30136">
    <property type="entry name" value="HELIX-TURN-HELIX TRANSCRIPTIONAL REGULATOR, ICLR FAMILY"/>
    <property type="match status" value="1"/>
</dbReference>
<keyword evidence="1" id="KW-0805">Transcription regulation</keyword>
<dbReference type="EMBL" id="FKBS01000017">
    <property type="protein sequence ID" value="SAI42142.1"/>
    <property type="molecule type" value="Genomic_DNA"/>
</dbReference>
<evidence type="ECO:0000259" key="5">
    <source>
        <dbReference type="PROSITE" id="PS51078"/>
    </source>
</evidence>
<dbReference type="InterPro" id="IPR036390">
    <property type="entry name" value="WH_DNA-bd_sf"/>
</dbReference>
<dbReference type="Pfam" id="PF09339">
    <property type="entry name" value="HTH_IclR"/>
    <property type="match status" value="1"/>
</dbReference>
<feature type="domain" description="IclR-ED" evidence="5">
    <location>
        <begin position="81"/>
        <end position="236"/>
    </location>
</feature>